<dbReference type="GO" id="GO:0003700">
    <property type="term" value="F:DNA-binding transcription factor activity"/>
    <property type="evidence" value="ECO:0007669"/>
    <property type="project" value="TreeGrafter"/>
</dbReference>
<dbReference type="PANTHER" id="PTHR30136">
    <property type="entry name" value="HELIX-TURN-HELIX TRANSCRIPTIONAL REGULATOR, ICLR FAMILY"/>
    <property type="match status" value="1"/>
</dbReference>
<evidence type="ECO:0000256" key="1">
    <source>
        <dbReference type="ARBA" id="ARBA00023015"/>
    </source>
</evidence>
<evidence type="ECO:0000259" key="4">
    <source>
        <dbReference type="PROSITE" id="PS51077"/>
    </source>
</evidence>
<organism evidence="6 7">
    <name type="scientific">Bhargavaea cecembensis</name>
    <dbReference type="NCBI Taxonomy" id="394098"/>
    <lineage>
        <taxon>Bacteria</taxon>
        <taxon>Bacillati</taxon>
        <taxon>Bacillota</taxon>
        <taxon>Bacilli</taxon>
        <taxon>Bacillales</taxon>
        <taxon>Caryophanaceae</taxon>
        <taxon>Bhargavaea</taxon>
    </lineage>
</organism>
<protein>
    <submittedName>
        <fullName evidence="6">IclR family transcriptional regulator</fullName>
    </submittedName>
</protein>
<dbReference type="Proteomes" id="UP000076490">
    <property type="component" value="Unassembled WGS sequence"/>
</dbReference>
<dbReference type="InterPro" id="IPR029016">
    <property type="entry name" value="GAF-like_dom_sf"/>
</dbReference>
<dbReference type="InterPro" id="IPR014757">
    <property type="entry name" value="Tscrpt_reg_IclR_C"/>
</dbReference>
<feature type="domain" description="HTH iclR-type" evidence="4">
    <location>
        <begin position="1"/>
        <end position="64"/>
    </location>
</feature>
<dbReference type="InterPro" id="IPR036388">
    <property type="entry name" value="WH-like_DNA-bd_sf"/>
</dbReference>
<dbReference type="GO" id="GO:0003677">
    <property type="term" value="F:DNA binding"/>
    <property type="evidence" value="ECO:0007669"/>
    <property type="project" value="UniProtKB-KW"/>
</dbReference>
<dbReference type="AlphaFoldDB" id="A0A163FPW0"/>
<dbReference type="SUPFAM" id="SSF55781">
    <property type="entry name" value="GAF domain-like"/>
    <property type="match status" value="1"/>
</dbReference>
<evidence type="ECO:0000259" key="5">
    <source>
        <dbReference type="PROSITE" id="PS51078"/>
    </source>
</evidence>
<dbReference type="Gene3D" id="3.30.450.40">
    <property type="match status" value="1"/>
</dbReference>
<dbReference type="PANTHER" id="PTHR30136:SF24">
    <property type="entry name" value="HTH-TYPE TRANSCRIPTIONAL REPRESSOR ALLR"/>
    <property type="match status" value="1"/>
</dbReference>
<accession>A0A163FPW0</accession>
<dbReference type="InterPro" id="IPR036390">
    <property type="entry name" value="WH_DNA-bd_sf"/>
</dbReference>
<dbReference type="Pfam" id="PF09339">
    <property type="entry name" value="HTH_IclR"/>
    <property type="match status" value="1"/>
</dbReference>
<dbReference type="EMBL" id="LQNT01000009">
    <property type="protein sequence ID" value="KZE39051.1"/>
    <property type="molecule type" value="Genomic_DNA"/>
</dbReference>
<sequence>MQALERAMSITGLLSEAENGGMSISDLSKKSGLALGTMHRILKGMEKQRMVEQDPQTKLYRLGPIWLEYGLRLYDSMDYITKIRPELERLSREVKESVYLSRPSGHEAIVMERIDSDDNPIRINDPLGIRIPLHIGAANKAMLADMPPGEAAEIVGQLVPRDKQQAFHDELAVIRQAGYAESHGERTPGTSSVAAAVRDGLGTLVGAVSIGFISYDLTDERLAYLSEKVKEAGARISRNLGAG</sequence>
<dbReference type="RefSeq" id="WP_063181189.1">
    <property type="nucleotide sequence ID" value="NZ_LQNT01000009.1"/>
</dbReference>
<dbReference type="GO" id="GO:0045892">
    <property type="term" value="P:negative regulation of DNA-templated transcription"/>
    <property type="evidence" value="ECO:0007669"/>
    <property type="project" value="TreeGrafter"/>
</dbReference>
<keyword evidence="3" id="KW-0804">Transcription</keyword>
<keyword evidence="1" id="KW-0805">Transcription regulation</keyword>
<dbReference type="SUPFAM" id="SSF46785">
    <property type="entry name" value="Winged helix' DNA-binding domain"/>
    <property type="match status" value="1"/>
</dbReference>
<name>A0A163FPW0_9BACL</name>
<reference evidence="6 7" key="1">
    <citation type="submission" date="2016-01" db="EMBL/GenBank/DDBJ databases">
        <title>Whole genome sequencing of Bhargavaea cecembensis T14.</title>
        <authorList>
            <person name="Hong K.W."/>
        </authorList>
    </citation>
    <scope>NUCLEOTIDE SEQUENCE [LARGE SCALE GENOMIC DNA]</scope>
    <source>
        <strain evidence="6 7">T14</strain>
    </source>
</reference>
<comment type="caution">
    <text evidence="6">The sequence shown here is derived from an EMBL/GenBank/DDBJ whole genome shotgun (WGS) entry which is preliminary data.</text>
</comment>
<evidence type="ECO:0000256" key="3">
    <source>
        <dbReference type="ARBA" id="ARBA00023163"/>
    </source>
</evidence>
<dbReference type="PROSITE" id="PS51077">
    <property type="entry name" value="HTH_ICLR"/>
    <property type="match status" value="1"/>
</dbReference>
<dbReference type="InterPro" id="IPR005471">
    <property type="entry name" value="Tscrpt_reg_IclR_N"/>
</dbReference>
<dbReference type="OrthoDB" id="9791752at2"/>
<proteinExistence type="predicted"/>
<feature type="domain" description="IclR-ED" evidence="5">
    <location>
        <begin position="65"/>
        <end position="242"/>
    </location>
</feature>
<evidence type="ECO:0000256" key="2">
    <source>
        <dbReference type="ARBA" id="ARBA00023125"/>
    </source>
</evidence>
<dbReference type="Gene3D" id="1.10.10.10">
    <property type="entry name" value="Winged helix-like DNA-binding domain superfamily/Winged helix DNA-binding domain"/>
    <property type="match status" value="1"/>
</dbReference>
<evidence type="ECO:0000313" key="7">
    <source>
        <dbReference type="Proteomes" id="UP000076490"/>
    </source>
</evidence>
<dbReference type="Pfam" id="PF01614">
    <property type="entry name" value="IclR_C"/>
    <property type="match status" value="1"/>
</dbReference>
<evidence type="ECO:0000313" key="6">
    <source>
        <dbReference type="EMBL" id="KZE39051.1"/>
    </source>
</evidence>
<gene>
    <name evidence="6" type="ORF">AV656_09150</name>
</gene>
<dbReference type="SMART" id="SM00346">
    <property type="entry name" value="HTH_ICLR"/>
    <property type="match status" value="1"/>
</dbReference>
<keyword evidence="2" id="KW-0238">DNA-binding</keyword>
<dbReference type="PROSITE" id="PS51078">
    <property type="entry name" value="ICLR_ED"/>
    <property type="match status" value="1"/>
</dbReference>
<dbReference type="InterPro" id="IPR050707">
    <property type="entry name" value="HTH_MetabolicPath_Reg"/>
</dbReference>